<name>A0ABT7YE43_9BACT</name>
<dbReference type="EMBL" id="JAUEPH010000004">
    <property type="protein sequence ID" value="MDN3204630.1"/>
    <property type="molecule type" value="Genomic_DNA"/>
</dbReference>
<proteinExistence type="predicted"/>
<sequence length="183" mass="19815">MNSFAKLCVYNSMNRLKCFLLVLLSPMVFMACDSDPDPDPVANSLRFELFQSSDFEYNGILEVVELKDGNLELNISLTGASAPGVSFPAHLHFGAYDAPVAEIAYMLNPVGGSTLESSTRLSTLTDGENLSFEDFKSFDGHIKIHLAADGPDYETILVSGNIGMNYTAGMGIDVNKITLCSPE</sequence>
<organism evidence="1 2">
    <name type="scientific">Algoriphagus sediminis</name>
    <dbReference type="NCBI Taxonomy" id="3057113"/>
    <lineage>
        <taxon>Bacteria</taxon>
        <taxon>Pseudomonadati</taxon>
        <taxon>Bacteroidota</taxon>
        <taxon>Cytophagia</taxon>
        <taxon>Cytophagales</taxon>
        <taxon>Cyclobacteriaceae</taxon>
        <taxon>Algoriphagus</taxon>
    </lineage>
</organism>
<accession>A0ABT7YE43</accession>
<evidence type="ECO:0000313" key="1">
    <source>
        <dbReference type="EMBL" id="MDN3204630.1"/>
    </source>
</evidence>
<reference evidence="1" key="1">
    <citation type="submission" date="2023-06" db="EMBL/GenBank/DDBJ databases">
        <title>Robiginitalea aurantiacus sp. nov. and Algoriphagus sediminis sp. nov., isolated from coastal sediment.</title>
        <authorList>
            <person name="Zhou Z.Y."/>
            <person name="An J."/>
            <person name="Jia Y.W."/>
            <person name="Du Z.J."/>
        </authorList>
    </citation>
    <scope>NUCLEOTIDE SEQUENCE</scope>
    <source>
        <strain evidence="1">C2-7</strain>
    </source>
</reference>
<keyword evidence="2" id="KW-1185">Reference proteome</keyword>
<gene>
    <name evidence="1" type="ORF">QVH07_10750</name>
</gene>
<protein>
    <recommendedName>
        <fullName evidence="3">CHRD domain-containing protein</fullName>
    </recommendedName>
</protein>
<comment type="caution">
    <text evidence="1">The sequence shown here is derived from an EMBL/GenBank/DDBJ whole genome shotgun (WGS) entry which is preliminary data.</text>
</comment>
<evidence type="ECO:0000313" key="2">
    <source>
        <dbReference type="Proteomes" id="UP001171916"/>
    </source>
</evidence>
<evidence type="ECO:0008006" key="3">
    <source>
        <dbReference type="Google" id="ProtNLM"/>
    </source>
</evidence>
<dbReference type="RefSeq" id="WP_290000284.1">
    <property type="nucleotide sequence ID" value="NZ_JAUEPH010000004.1"/>
</dbReference>
<dbReference type="PROSITE" id="PS51257">
    <property type="entry name" value="PROKAR_LIPOPROTEIN"/>
    <property type="match status" value="1"/>
</dbReference>
<dbReference type="Proteomes" id="UP001171916">
    <property type="component" value="Unassembled WGS sequence"/>
</dbReference>